<comment type="caution">
    <text evidence="9">The sequence shown here is derived from an EMBL/GenBank/DDBJ whole genome shotgun (WGS) entry which is preliminary data.</text>
</comment>
<feature type="domain" description="GB1/RHD3-type G" evidence="8">
    <location>
        <begin position="30"/>
        <end position="65"/>
    </location>
</feature>
<keyword evidence="2" id="KW-0547">Nucleotide-binding</keyword>
<dbReference type="AlphaFoldDB" id="A0A8T2IPY0"/>
<evidence type="ECO:0000256" key="2">
    <source>
        <dbReference type="ARBA" id="ARBA00022741"/>
    </source>
</evidence>
<dbReference type="EMBL" id="JAACNH010000008">
    <property type="protein sequence ID" value="KAG8433813.1"/>
    <property type="molecule type" value="Genomic_DNA"/>
</dbReference>
<dbReference type="Gene3D" id="1.20.1000.10">
    <property type="entry name" value="Guanylate-binding protein, C-terminal domain"/>
    <property type="match status" value="1"/>
</dbReference>
<dbReference type="Pfam" id="PF02841">
    <property type="entry name" value="GBP_C"/>
    <property type="match status" value="1"/>
</dbReference>
<dbReference type="InterPro" id="IPR003191">
    <property type="entry name" value="Guanylate-bd/ATL_C"/>
</dbReference>
<feature type="coiled-coil region" evidence="7">
    <location>
        <begin position="235"/>
        <end position="294"/>
    </location>
</feature>
<evidence type="ECO:0000256" key="5">
    <source>
        <dbReference type="ARBA" id="ARBA00023134"/>
    </source>
</evidence>
<dbReference type="Proteomes" id="UP000812440">
    <property type="component" value="Chromosome 7"/>
</dbReference>
<proteinExistence type="inferred from homology"/>
<dbReference type="SUPFAM" id="SSF52540">
    <property type="entry name" value="P-loop containing nucleoside triphosphate hydrolases"/>
    <property type="match status" value="1"/>
</dbReference>
<dbReference type="GO" id="GO:0003924">
    <property type="term" value="F:GTPase activity"/>
    <property type="evidence" value="ECO:0007669"/>
    <property type="project" value="InterPro"/>
</dbReference>
<evidence type="ECO:0000256" key="3">
    <source>
        <dbReference type="ARBA" id="ARBA00022801"/>
    </source>
</evidence>
<keyword evidence="1" id="KW-0399">Innate immunity</keyword>
<keyword evidence="10" id="KW-1185">Reference proteome</keyword>
<dbReference type="CDD" id="cd16269">
    <property type="entry name" value="GBP_C"/>
    <property type="match status" value="1"/>
</dbReference>
<name>A0A8T2IPY0_9PIPI</name>
<dbReference type="InterPro" id="IPR027417">
    <property type="entry name" value="P-loop_NTPase"/>
</dbReference>
<evidence type="ECO:0000256" key="1">
    <source>
        <dbReference type="ARBA" id="ARBA00022588"/>
    </source>
</evidence>
<keyword evidence="3" id="KW-0378">Hydrolase</keyword>
<dbReference type="OrthoDB" id="2135133at2759"/>
<protein>
    <recommendedName>
        <fullName evidence="8">GB1/RHD3-type G domain-containing protein</fullName>
    </recommendedName>
</protein>
<dbReference type="PROSITE" id="PS51715">
    <property type="entry name" value="G_GB1_RHD3"/>
    <property type="match status" value="1"/>
</dbReference>
<dbReference type="PANTHER" id="PTHR10751">
    <property type="entry name" value="GUANYLATE BINDING PROTEIN"/>
    <property type="match status" value="1"/>
</dbReference>
<gene>
    <name evidence="9" type="ORF">GDO86_012255</name>
</gene>
<dbReference type="InterPro" id="IPR037684">
    <property type="entry name" value="GBP_C"/>
</dbReference>
<accession>A0A8T2IPY0</accession>
<evidence type="ECO:0000256" key="6">
    <source>
        <dbReference type="PROSITE-ProRule" id="PRU01052"/>
    </source>
</evidence>
<dbReference type="SUPFAM" id="SSF48340">
    <property type="entry name" value="Interferon-induced guanylate-binding protein 1 (GBP1), C-terminal domain"/>
    <property type="match status" value="1"/>
</dbReference>
<evidence type="ECO:0000313" key="9">
    <source>
        <dbReference type="EMBL" id="KAG8433813.1"/>
    </source>
</evidence>
<evidence type="ECO:0000259" key="8">
    <source>
        <dbReference type="PROSITE" id="PS51715"/>
    </source>
</evidence>
<reference evidence="9" key="1">
    <citation type="thesis" date="2020" institute="ProQuest LLC" country="789 East Eisenhower Parkway, Ann Arbor, MI, USA">
        <title>Comparative Genomics and Chromosome Evolution.</title>
        <authorList>
            <person name="Mudd A.B."/>
        </authorList>
    </citation>
    <scope>NUCLEOTIDE SEQUENCE</scope>
    <source>
        <strain evidence="9">Female2</strain>
        <tissue evidence="9">Blood</tissue>
    </source>
</reference>
<evidence type="ECO:0000256" key="4">
    <source>
        <dbReference type="ARBA" id="ARBA00022859"/>
    </source>
</evidence>
<organism evidence="9 10">
    <name type="scientific">Hymenochirus boettgeri</name>
    <name type="common">Congo dwarf clawed frog</name>
    <dbReference type="NCBI Taxonomy" id="247094"/>
    <lineage>
        <taxon>Eukaryota</taxon>
        <taxon>Metazoa</taxon>
        <taxon>Chordata</taxon>
        <taxon>Craniata</taxon>
        <taxon>Vertebrata</taxon>
        <taxon>Euteleostomi</taxon>
        <taxon>Amphibia</taxon>
        <taxon>Batrachia</taxon>
        <taxon>Anura</taxon>
        <taxon>Pipoidea</taxon>
        <taxon>Pipidae</taxon>
        <taxon>Pipinae</taxon>
        <taxon>Hymenochirus</taxon>
    </lineage>
</organism>
<dbReference type="InterPro" id="IPR036543">
    <property type="entry name" value="Guanylate-bd_C_sf"/>
</dbReference>
<dbReference type="InterPro" id="IPR015894">
    <property type="entry name" value="Guanylate-bd_N"/>
</dbReference>
<keyword evidence="4" id="KW-0391">Immunity</keyword>
<evidence type="ECO:0000313" key="10">
    <source>
        <dbReference type="Proteomes" id="UP000812440"/>
    </source>
</evidence>
<dbReference type="GO" id="GO:0045087">
    <property type="term" value="P:innate immune response"/>
    <property type="evidence" value="ECO:0007669"/>
    <property type="project" value="UniProtKB-KW"/>
</dbReference>
<dbReference type="GO" id="GO:0005525">
    <property type="term" value="F:GTP binding"/>
    <property type="evidence" value="ECO:0007669"/>
    <property type="project" value="UniProtKB-KW"/>
</dbReference>
<sequence>MQHPVCLIENQEGNKLTINQEAAQILQNITNPVVVVAIVGKYRTGKSYLMNKLAGSNDVLGNLTVTYVESIRSGSIPCMENAVLALSQIENTTAIHEAVCFYEEKMNQMQAENMAVKTFMDRSFKDDKRQYQAQLMKILQELFVKFKQHNEEASIKKCRELIRVLSVNLEEGGMENNEGFCKPGGHRLFLEEKQRLIDSYNNTPRKGIKATEVLQDFMESKKITEAAILQADKSLTQREKEIEEARIQREAEEQKHQLEMEKLKQEEKLREEQVRSFEQQAIMLKEKMEQERLQMLKENEWMIEEKLREKEKVKDHPHKVNMLDEQVQDLRNQNEQTSGNDWIIHGIGALAEVAALALPGVFGKVANIAASFIRKIF</sequence>
<evidence type="ECO:0000256" key="7">
    <source>
        <dbReference type="SAM" id="Coils"/>
    </source>
</evidence>
<keyword evidence="7" id="KW-0175">Coiled coil</keyword>
<keyword evidence="5" id="KW-0342">GTP-binding</keyword>
<dbReference type="InterPro" id="IPR030386">
    <property type="entry name" value="G_GB1_RHD3_dom"/>
</dbReference>
<dbReference type="Pfam" id="PF02263">
    <property type="entry name" value="GBP"/>
    <property type="match status" value="1"/>
</dbReference>
<comment type="similarity">
    <text evidence="6">Belongs to the TRAFAC class dynamin-like GTPase superfamily. GB1/RHD3 GTPase family.</text>
</comment>